<reference evidence="3 4" key="1">
    <citation type="submission" date="2020-07" db="EMBL/GenBank/DDBJ databases">
        <title>Whole genome sequence of Sphingobium yanoikuyae A3.</title>
        <authorList>
            <person name="Han S.-S."/>
        </authorList>
    </citation>
    <scope>NUCLEOTIDE SEQUENCE [LARGE SCALE GENOMIC DNA]</scope>
    <source>
        <strain evidence="3 4">A3</strain>
    </source>
</reference>
<keyword evidence="2" id="KW-1133">Transmembrane helix</keyword>
<dbReference type="EMBL" id="CP060122">
    <property type="protein sequence ID" value="QNG46157.1"/>
    <property type="molecule type" value="Genomic_DNA"/>
</dbReference>
<evidence type="ECO:0000256" key="2">
    <source>
        <dbReference type="SAM" id="Phobius"/>
    </source>
</evidence>
<gene>
    <name evidence="3" type="ORF">H3V42_00265</name>
</gene>
<feature type="coiled-coil region" evidence="1">
    <location>
        <begin position="46"/>
        <end position="80"/>
    </location>
</feature>
<keyword evidence="1" id="KW-0175">Coiled coil</keyword>
<evidence type="ECO:0000313" key="4">
    <source>
        <dbReference type="Proteomes" id="UP000515377"/>
    </source>
</evidence>
<proteinExistence type="predicted"/>
<name>A0A9X7UA13_SPHYA</name>
<sequence length="120" mass="13662">MADNPTTSEWLLGGGGLVGIGMGVRWLLEWWGKRDDRRQQREDRRAARESNEVIELTARLNQLEEKMTRLTIAVNILVAKEFRSDPNSPELQQVRVILGDAFPLQLHVPQDMTDKVGEVP</sequence>
<keyword evidence="2" id="KW-0812">Transmembrane</keyword>
<protein>
    <submittedName>
        <fullName evidence="3">Uncharacterized protein</fullName>
    </submittedName>
</protein>
<accession>A0A9X7UA13</accession>
<keyword evidence="2" id="KW-0472">Membrane</keyword>
<evidence type="ECO:0000313" key="3">
    <source>
        <dbReference type="EMBL" id="QNG46157.1"/>
    </source>
</evidence>
<feature type="transmembrane region" description="Helical" evidence="2">
    <location>
        <begin position="12"/>
        <end position="31"/>
    </location>
</feature>
<evidence type="ECO:0000256" key="1">
    <source>
        <dbReference type="SAM" id="Coils"/>
    </source>
</evidence>
<dbReference type="Proteomes" id="UP000515377">
    <property type="component" value="Chromosome"/>
</dbReference>
<dbReference type="AlphaFoldDB" id="A0A9X7UA13"/>
<organism evidence="3 4">
    <name type="scientific">Sphingobium yanoikuyae</name>
    <name type="common">Sphingomonas yanoikuyae</name>
    <dbReference type="NCBI Taxonomy" id="13690"/>
    <lineage>
        <taxon>Bacteria</taxon>
        <taxon>Pseudomonadati</taxon>
        <taxon>Pseudomonadota</taxon>
        <taxon>Alphaproteobacteria</taxon>
        <taxon>Sphingomonadales</taxon>
        <taxon>Sphingomonadaceae</taxon>
        <taxon>Sphingobium</taxon>
    </lineage>
</organism>